<protein>
    <submittedName>
        <fullName evidence="2">DUF2079 domain-containing protein</fullName>
    </submittedName>
</protein>
<feature type="transmembrane region" description="Helical" evidence="1">
    <location>
        <begin position="472"/>
        <end position="492"/>
    </location>
</feature>
<feature type="transmembrane region" description="Helical" evidence="1">
    <location>
        <begin position="72"/>
        <end position="90"/>
    </location>
</feature>
<dbReference type="EMBL" id="JAGVWD010000005">
    <property type="protein sequence ID" value="MBS3057052.1"/>
    <property type="molecule type" value="Genomic_DNA"/>
</dbReference>
<feature type="transmembrane region" description="Helical" evidence="1">
    <location>
        <begin position="399"/>
        <end position="418"/>
    </location>
</feature>
<feature type="transmembrane region" description="Helical" evidence="1">
    <location>
        <begin position="211"/>
        <end position="230"/>
    </location>
</feature>
<evidence type="ECO:0000313" key="2">
    <source>
        <dbReference type="EMBL" id="MBS3057052.1"/>
    </source>
</evidence>
<feature type="transmembrane region" description="Helical" evidence="1">
    <location>
        <begin position="31"/>
        <end position="51"/>
    </location>
</feature>
<proteinExistence type="predicted"/>
<evidence type="ECO:0000256" key="1">
    <source>
        <dbReference type="SAM" id="Phobius"/>
    </source>
</evidence>
<dbReference type="Proteomes" id="UP000677687">
    <property type="component" value="Unassembled WGS sequence"/>
</dbReference>
<feature type="transmembrane region" description="Helical" evidence="1">
    <location>
        <begin position="371"/>
        <end position="387"/>
    </location>
</feature>
<dbReference type="Pfam" id="PF09852">
    <property type="entry name" value="DUF2079"/>
    <property type="match status" value="1"/>
</dbReference>
<feature type="transmembrane region" description="Helical" evidence="1">
    <location>
        <begin position="110"/>
        <end position="130"/>
    </location>
</feature>
<gene>
    <name evidence="2" type="ORF">J4415_00315</name>
</gene>
<feature type="transmembrane region" description="Helical" evidence="1">
    <location>
        <begin position="263"/>
        <end position="282"/>
    </location>
</feature>
<reference evidence="2" key="1">
    <citation type="submission" date="2021-03" db="EMBL/GenBank/DDBJ databases">
        <authorList>
            <person name="Jaffe A."/>
        </authorList>
    </citation>
    <scope>NUCLEOTIDE SEQUENCE</scope>
    <source>
        <strain evidence="2">RIFCSPHIGHO2_01_FULL_AR10_44_11</strain>
    </source>
</reference>
<comment type="caution">
    <text evidence="2">The sequence shown here is derived from an EMBL/GenBank/DDBJ whole genome shotgun (WGS) entry which is preliminary data.</text>
</comment>
<feature type="transmembrane region" description="Helical" evidence="1">
    <location>
        <begin position="328"/>
        <end position="351"/>
    </location>
</feature>
<organism evidence="2 3">
    <name type="scientific">Candidatus Iainarchaeum sp</name>
    <dbReference type="NCBI Taxonomy" id="3101447"/>
    <lineage>
        <taxon>Archaea</taxon>
        <taxon>Candidatus Iainarchaeota</taxon>
        <taxon>Candidatus Iainarchaeia</taxon>
        <taxon>Candidatus Iainarchaeales</taxon>
        <taxon>Candidatus Iainarchaeaceae</taxon>
        <taxon>Candidatus Iainarchaeum</taxon>
    </lineage>
</organism>
<reference evidence="2" key="2">
    <citation type="submission" date="2021-05" db="EMBL/GenBank/DDBJ databases">
        <title>Protein family content uncovers lineage relationships and bacterial pathway maintenance mechanisms in DPANN archaea.</title>
        <authorList>
            <person name="Castelle C.J."/>
            <person name="Meheust R."/>
            <person name="Jaffe A.L."/>
            <person name="Seitz K."/>
            <person name="Gong X."/>
            <person name="Baker B.J."/>
            <person name="Banfield J.F."/>
        </authorList>
    </citation>
    <scope>NUCLEOTIDE SEQUENCE</scope>
    <source>
        <strain evidence="2">RIFCSPHIGHO2_01_FULL_AR10_44_11</strain>
    </source>
</reference>
<feature type="transmembrane region" description="Helical" evidence="1">
    <location>
        <begin position="438"/>
        <end position="460"/>
    </location>
</feature>
<name>A0A8T4KU38_9ARCH</name>
<dbReference type="AlphaFoldDB" id="A0A8T4KU38"/>
<dbReference type="InterPro" id="IPR018650">
    <property type="entry name" value="STSV1_Orf64"/>
</dbReference>
<accession>A0A8T4KU38</accession>
<feature type="transmembrane region" description="Helical" evidence="1">
    <location>
        <begin position="151"/>
        <end position="170"/>
    </location>
</feature>
<sequence>MKIGFPLPLAFIVVLLASISAGIFIKSAPAADALIAFSFSIPVFLIAWIAYSHLISKSANQDFGEALVKDSLTFLPFIILLLVLINPFSSIPNDTTMGLGINIAGLAYNLFTKLLLVIALSLFVFLKVLISLGKIFDSGKFAGAREMNWKIPLIAAIAIYFIVFLVLSYLRYFTFKTPAPDLWIFNQAMWNTLHGSFMVTTRTLELGNQVLLGDHFFLILLFILPIYALMQNALSLYFIQTVFISLAALPIFMLARKVLNCKFAAFAIAVSYLLYPALQFINLAEFQAMAFVIPLMLFAFSLAVRETVAVVAFLLGIYAIFAMGKKKIGALICVVSIAWFLLAVFVAIPALGRPYQYIGGTQNPFFQFGDSPGEVLGTMISNPLLVIKEATTAQDIGYLLLLFIPVALLSLLSGAILIPASTFALNLLSAFPQHATIYFQYNAELIPFVFIAAIFGYARLKKFLGRYFNAAHASRAIALSLLSFSILSAIFFGPSPLGLLDFAPNEASFNIENYTITPHHVLLLDAILKIPQEAVVSTDSFLAAHLSSRREVYYFPEYLERADYVLVDTTIKAHASAGSAKERLQELLNDSNYKVLVNEDGIILLRKA</sequence>
<feature type="transmembrane region" description="Helical" evidence="1">
    <location>
        <begin position="236"/>
        <end position="256"/>
    </location>
</feature>
<keyword evidence="1" id="KW-0812">Transmembrane</keyword>
<keyword evidence="1" id="KW-0472">Membrane</keyword>
<feature type="transmembrane region" description="Helical" evidence="1">
    <location>
        <begin position="288"/>
        <end position="321"/>
    </location>
</feature>
<keyword evidence="1" id="KW-1133">Transmembrane helix</keyword>
<evidence type="ECO:0000313" key="3">
    <source>
        <dbReference type="Proteomes" id="UP000677687"/>
    </source>
</evidence>